<feature type="transmembrane region" description="Helical" evidence="8">
    <location>
        <begin position="447"/>
        <end position="469"/>
    </location>
</feature>
<feature type="transmembrane region" description="Helical" evidence="8">
    <location>
        <begin position="559"/>
        <end position="579"/>
    </location>
</feature>
<feature type="domain" description="PGG" evidence="9">
    <location>
        <begin position="450"/>
        <end position="552"/>
    </location>
</feature>
<dbReference type="Proteomes" id="UP000095767">
    <property type="component" value="Unassembled WGS sequence"/>
</dbReference>
<reference evidence="10 11" key="1">
    <citation type="submission" date="2016-09" db="EMBL/GenBank/DDBJ databases">
        <title>The draft genome of Dichanthelium oligosanthes: A C3 panicoid grass species.</title>
        <authorList>
            <person name="Studer A.J."/>
            <person name="Schnable J.C."/>
            <person name="Brutnell T.P."/>
        </authorList>
    </citation>
    <scope>NUCLEOTIDE SEQUENCE [LARGE SCALE GENOMIC DNA]</scope>
    <source>
        <strain evidence="11">cv. Kellogg 1175</strain>
        <tissue evidence="10">Leaf</tissue>
    </source>
</reference>
<keyword evidence="2 8" id="KW-0812">Transmembrane</keyword>
<evidence type="ECO:0000259" key="9">
    <source>
        <dbReference type="Pfam" id="PF13962"/>
    </source>
</evidence>
<evidence type="ECO:0000313" key="10">
    <source>
        <dbReference type="EMBL" id="OEL14239.1"/>
    </source>
</evidence>
<proteinExistence type="predicted"/>
<dbReference type="PROSITE" id="PS50088">
    <property type="entry name" value="ANK_REPEAT"/>
    <property type="match status" value="2"/>
</dbReference>
<dbReference type="SUPFAM" id="SSF48403">
    <property type="entry name" value="Ankyrin repeat"/>
    <property type="match status" value="2"/>
</dbReference>
<comment type="subcellular location">
    <subcellularLocation>
        <location evidence="1">Membrane</location>
        <topology evidence="1">Multi-pass membrane protein</topology>
    </subcellularLocation>
</comment>
<keyword evidence="5 7" id="KW-0040">ANK repeat</keyword>
<dbReference type="EMBL" id="LWDX02070706">
    <property type="protein sequence ID" value="OEL14239.1"/>
    <property type="molecule type" value="Genomic_DNA"/>
</dbReference>
<dbReference type="STRING" id="888268.A0A1E5UMY5"/>
<feature type="transmembrane region" description="Helical" evidence="8">
    <location>
        <begin position="533"/>
        <end position="553"/>
    </location>
</feature>
<feature type="transmembrane region" description="Helical" evidence="8">
    <location>
        <begin position="489"/>
        <end position="513"/>
    </location>
</feature>
<protein>
    <recommendedName>
        <fullName evidence="9">PGG domain-containing protein</fullName>
    </recommendedName>
</protein>
<dbReference type="InterPro" id="IPR036770">
    <property type="entry name" value="Ankyrin_rpt-contain_sf"/>
</dbReference>
<dbReference type="PROSITE" id="PS50297">
    <property type="entry name" value="ANK_REP_REGION"/>
    <property type="match status" value="2"/>
</dbReference>
<keyword evidence="6 8" id="KW-0472">Membrane</keyword>
<dbReference type="AlphaFoldDB" id="A0A1E5UMY5"/>
<dbReference type="InterPro" id="IPR002110">
    <property type="entry name" value="Ankyrin_rpt"/>
</dbReference>
<evidence type="ECO:0000256" key="8">
    <source>
        <dbReference type="SAM" id="Phobius"/>
    </source>
</evidence>
<dbReference type="SMART" id="SM00248">
    <property type="entry name" value="ANK"/>
    <property type="match status" value="8"/>
</dbReference>
<dbReference type="InterPro" id="IPR026961">
    <property type="entry name" value="PGG_dom"/>
</dbReference>
<evidence type="ECO:0000256" key="5">
    <source>
        <dbReference type="ARBA" id="ARBA00023043"/>
    </source>
</evidence>
<feature type="repeat" description="ANK" evidence="7">
    <location>
        <begin position="293"/>
        <end position="320"/>
    </location>
</feature>
<keyword evidence="11" id="KW-1185">Reference proteome</keyword>
<comment type="caution">
    <text evidence="10">The sequence shown here is derived from an EMBL/GenBank/DDBJ whole genome shotgun (WGS) entry which is preliminary data.</text>
</comment>
<gene>
    <name evidence="10" type="ORF">BAE44_0024742</name>
</gene>
<evidence type="ECO:0000256" key="7">
    <source>
        <dbReference type="PROSITE-ProRule" id="PRU00023"/>
    </source>
</evidence>
<dbReference type="Gene3D" id="1.25.40.20">
    <property type="entry name" value="Ankyrin repeat-containing domain"/>
    <property type="match status" value="2"/>
</dbReference>
<evidence type="ECO:0000256" key="4">
    <source>
        <dbReference type="ARBA" id="ARBA00022989"/>
    </source>
</evidence>
<dbReference type="PANTHER" id="PTHR24186">
    <property type="entry name" value="PROTEIN PHOSPHATASE 1 REGULATORY SUBUNIT"/>
    <property type="match status" value="1"/>
</dbReference>
<dbReference type="PANTHER" id="PTHR24186:SF54">
    <property type="entry name" value="PGG DOMAIN-CONTAINING PROTEIN"/>
    <property type="match status" value="1"/>
</dbReference>
<keyword evidence="3" id="KW-0677">Repeat</keyword>
<accession>A0A1E5UMY5</accession>
<evidence type="ECO:0000313" key="11">
    <source>
        <dbReference type="Proteomes" id="UP000095767"/>
    </source>
</evidence>
<evidence type="ECO:0000256" key="6">
    <source>
        <dbReference type="ARBA" id="ARBA00023136"/>
    </source>
</evidence>
<feature type="repeat" description="ANK" evidence="7">
    <location>
        <begin position="330"/>
        <end position="363"/>
    </location>
</feature>
<name>A0A1E5UMY5_9POAL</name>
<dbReference type="Pfam" id="PF13962">
    <property type="entry name" value="PGG"/>
    <property type="match status" value="1"/>
</dbReference>
<dbReference type="OrthoDB" id="303876at2759"/>
<evidence type="ECO:0000256" key="1">
    <source>
        <dbReference type="ARBA" id="ARBA00004141"/>
    </source>
</evidence>
<keyword evidence="4 8" id="KW-1133">Transmembrane helix</keyword>
<sequence length="602" mass="67641">MKYHFLFAEMNQKLLDAAINGNYREMEHLARDDEAVLLGTTAQGNTCLHVASICGHTEFCTYAVRLKPSLLSVTNQDSETPLLTAVKSYHASSLAPVLIDMYLDSHLSEDLLRRDRHGCNVLHHAIRSGFRELALKLIVESPALSLAVNNHGESPMFMAVLKGFQDVYEKLLYILPGTDDSVYAGAHGYNALHAAVKYDNADFAEKLVTTKEPFLVRKLATTEDRKNNTAVQLTAHFNRVKILEIILKFDQSLGYQTSTKGDTLLFTAAYRGHVDFARKLLEFCPDAPYLTHNGRTCLHEAVSQNRMKFVKFILQKNSKLCKLVNIQDDDGNTALHVAVEKCNPEMVSVLLGHPHIDINATNKNGEAAVWKLYQVDDEVKTINWVRTHALNELTYYTSSFKYDNKISDLILDADRRAEIDIYNLHEKLKNTEIYASRKDVKSLTTTYAGNTSVVAVLIAAITFTAAFTLPGGYSTDAGSEGLAIMARNLAFQAFLIFDTLGMCASLAVAFLCVKIRSMDFEFLLYYRSFTKKLMWFAYMATTLAFGTGLYTVLALRVHWLAITICVLSVLLPILMVYIGEWPILRLRTRRGKAFDSKFLDMP</sequence>
<dbReference type="Pfam" id="PF12796">
    <property type="entry name" value="Ank_2"/>
    <property type="match status" value="2"/>
</dbReference>
<evidence type="ECO:0000256" key="3">
    <source>
        <dbReference type="ARBA" id="ARBA00022737"/>
    </source>
</evidence>
<organism evidence="10 11">
    <name type="scientific">Dichanthelium oligosanthes</name>
    <dbReference type="NCBI Taxonomy" id="888268"/>
    <lineage>
        <taxon>Eukaryota</taxon>
        <taxon>Viridiplantae</taxon>
        <taxon>Streptophyta</taxon>
        <taxon>Embryophyta</taxon>
        <taxon>Tracheophyta</taxon>
        <taxon>Spermatophyta</taxon>
        <taxon>Magnoliopsida</taxon>
        <taxon>Liliopsida</taxon>
        <taxon>Poales</taxon>
        <taxon>Poaceae</taxon>
        <taxon>PACMAD clade</taxon>
        <taxon>Panicoideae</taxon>
        <taxon>Panicodae</taxon>
        <taxon>Paniceae</taxon>
        <taxon>Dichantheliinae</taxon>
        <taxon>Dichanthelium</taxon>
    </lineage>
</organism>
<dbReference type="GO" id="GO:0005886">
    <property type="term" value="C:plasma membrane"/>
    <property type="evidence" value="ECO:0007669"/>
    <property type="project" value="TreeGrafter"/>
</dbReference>
<evidence type="ECO:0000256" key="2">
    <source>
        <dbReference type="ARBA" id="ARBA00022692"/>
    </source>
</evidence>